<dbReference type="InParanoid" id="A0A067RD24"/>
<sequence>MCLLPVQVGGGSISNFLPASRFSELINCKICINEFVNSVKAGPLPQEVLDNISQNSEICVLIIFMEHIQYHVSVSYELGSIPDLSLRHKVHTNHGTHSAYGYRSQFEADTSSSFTGEVKNAPLLLQIRS</sequence>
<proteinExistence type="predicted"/>
<keyword evidence="2" id="KW-1185">Reference proteome</keyword>
<gene>
    <name evidence="1" type="ORF">L798_03395</name>
</gene>
<evidence type="ECO:0000313" key="2">
    <source>
        <dbReference type="Proteomes" id="UP000027135"/>
    </source>
</evidence>
<protein>
    <submittedName>
        <fullName evidence="1">Uncharacterized protein</fullName>
    </submittedName>
</protein>
<dbReference type="EMBL" id="KK852540">
    <property type="protein sequence ID" value="KDR21776.1"/>
    <property type="molecule type" value="Genomic_DNA"/>
</dbReference>
<accession>A0A067RD24</accession>
<reference evidence="1 2" key="1">
    <citation type="journal article" date="2014" name="Nat. Commun.">
        <title>Molecular traces of alternative social organization in a termite genome.</title>
        <authorList>
            <person name="Terrapon N."/>
            <person name="Li C."/>
            <person name="Robertson H.M."/>
            <person name="Ji L."/>
            <person name="Meng X."/>
            <person name="Booth W."/>
            <person name="Chen Z."/>
            <person name="Childers C.P."/>
            <person name="Glastad K.M."/>
            <person name="Gokhale K."/>
            <person name="Gowin J."/>
            <person name="Gronenberg W."/>
            <person name="Hermansen R.A."/>
            <person name="Hu H."/>
            <person name="Hunt B.G."/>
            <person name="Huylmans A.K."/>
            <person name="Khalil S.M."/>
            <person name="Mitchell R.D."/>
            <person name="Munoz-Torres M.C."/>
            <person name="Mustard J.A."/>
            <person name="Pan H."/>
            <person name="Reese J.T."/>
            <person name="Scharf M.E."/>
            <person name="Sun F."/>
            <person name="Vogel H."/>
            <person name="Xiao J."/>
            <person name="Yang W."/>
            <person name="Yang Z."/>
            <person name="Yang Z."/>
            <person name="Zhou J."/>
            <person name="Zhu J."/>
            <person name="Brent C.S."/>
            <person name="Elsik C.G."/>
            <person name="Goodisman M.A."/>
            <person name="Liberles D.A."/>
            <person name="Roe R.M."/>
            <person name="Vargo E.L."/>
            <person name="Vilcinskas A."/>
            <person name="Wang J."/>
            <person name="Bornberg-Bauer E."/>
            <person name="Korb J."/>
            <person name="Zhang G."/>
            <person name="Liebig J."/>
        </authorList>
    </citation>
    <scope>NUCLEOTIDE SEQUENCE [LARGE SCALE GENOMIC DNA]</scope>
    <source>
        <tissue evidence="1">Whole organism</tissue>
    </source>
</reference>
<organism evidence="1 2">
    <name type="scientific">Zootermopsis nevadensis</name>
    <name type="common">Dampwood termite</name>
    <dbReference type="NCBI Taxonomy" id="136037"/>
    <lineage>
        <taxon>Eukaryota</taxon>
        <taxon>Metazoa</taxon>
        <taxon>Ecdysozoa</taxon>
        <taxon>Arthropoda</taxon>
        <taxon>Hexapoda</taxon>
        <taxon>Insecta</taxon>
        <taxon>Pterygota</taxon>
        <taxon>Neoptera</taxon>
        <taxon>Polyneoptera</taxon>
        <taxon>Dictyoptera</taxon>
        <taxon>Blattodea</taxon>
        <taxon>Blattoidea</taxon>
        <taxon>Termitoidae</taxon>
        <taxon>Termopsidae</taxon>
        <taxon>Zootermopsis</taxon>
    </lineage>
</organism>
<evidence type="ECO:0000313" key="1">
    <source>
        <dbReference type="EMBL" id="KDR21776.1"/>
    </source>
</evidence>
<dbReference type="AlphaFoldDB" id="A0A067RD24"/>
<name>A0A067RD24_ZOONE</name>
<dbReference type="Proteomes" id="UP000027135">
    <property type="component" value="Unassembled WGS sequence"/>
</dbReference>